<sequence>QQQEQAQTRQSAGAGDKQKSKVKKTQTKAKAKAQKQKPATRSSPKRNAKQPQPKAAQRLAQRKAAQPKVAQPRKGKQTGKSGNNKNKRALAANATITASADTNPRPTKVLVTAKDRGIQHWIDNGTLPGIASIDPAYAPYCARLKRRNLVSTRSGSLQVERGDDENQVDPDANSREKRKKAYASAGCAELLAQNGAHMDYARHRPTDASRTLCRDLFEEEKKEVLTPEGTALDWDKAYDTLTHLQWRSETAIIRMMGELIVPSVETVADRRPRYGITLAFSMDEPWDLLIPLHDGVPLLERPEPAGENAEEPFTLPIPQPDYAAGFSRTAMPLPSSARHTRLYFPFLTADVRVDLDIAGSQNAHTMALCVRALVYLYRLVGREAELDRHILGISIAHNSTAVRIYGHYPVISKEDGSISYHHHDIAAFVLKREDRWQVYQFVMALYTDWTPLQLERILGSC</sequence>
<feature type="compositionally biased region" description="Low complexity" evidence="1">
    <location>
        <begin position="1"/>
        <end position="10"/>
    </location>
</feature>
<dbReference type="Proteomes" id="UP001610446">
    <property type="component" value="Unassembled WGS sequence"/>
</dbReference>
<feature type="region of interest" description="Disordered" evidence="1">
    <location>
        <begin position="152"/>
        <end position="177"/>
    </location>
</feature>
<accession>A0ABR4IU16</accession>
<feature type="compositionally biased region" description="Low complexity" evidence="1">
    <location>
        <begin position="49"/>
        <end position="68"/>
    </location>
</feature>
<feature type="non-terminal residue" evidence="3">
    <location>
        <position position="1"/>
    </location>
</feature>
<dbReference type="EMBL" id="JBFXLU010000289">
    <property type="protein sequence ID" value="KAL2831265.1"/>
    <property type="molecule type" value="Genomic_DNA"/>
</dbReference>
<dbReference type="InterPro" id="IPR057684">
    <property type="entry name" value="DUF7924"/>
</dbReference>
<keyword evidence="4" id="KW-1185">Reference proteome</keyword>
<feature type="domain" description="DUF7924" evidence="2">
    <location>
        <begin position="240"/>
        <end position="457"/>
    </location>
</feature>
<proteinExistence type="predicted"/>
<evidence type="ECO:0000313" key="3">
    <source>
        <dbReference type="EMBL" id="KAL2831265.1"/>
    </source>
</evidence>
<comment type="caution">
    <text evidence="3">The sequence shown here is derived from an EMBL/GenBank/DDBJ whole genome shotgun (WGS) entry which is preliminary data.</text>
</comment>
<evidence type="ECO:0000259" key="2">
    <source>
        <dbReference type="Pfam" id="PF25545"/>
    </source>
</evidence>
<reference evidence="3 4" key="1">
    <citation type="submission" date="2024-07" db="EMBL/GenBank/DDBJ databases">
        <title>Section-level genome sequencing and comparative genomics of Aspergillus sections Usti and Cavernicolus.</title>
        <authorList>
            <consortium name="Lawrence Berkeley National Laboratory"/>
            <person name="Nybo J.L."/>
            <person name="Vesth T.C."/>
            <person name="Theobald S."/>
            <person name="Frisvad J.C."/>
            <person name="Larsen T.O."/>
            <person name="Kjaerboelling I."/>
            <person name="Rothschild-Mancinelli K."/>
            <person name="Lyhne E.K."/>
            <person name="Kogle M.E."/>
            <person name="Barry K."/>
            <person name="Clum A."/>
            <person name="Na H."/>
            <person name="Ledsgaard L."/>
            <person name="Lin J."/>
            <person name="Lipzen A."/>
            <person name="Kuo A."/>
            <person name="Riley R."/>
            <person name="Mondo S."/>
            <person name="Labutti K."/>
            <person name="Haridas S."/>
            <person name="Pangalinan J."/>
            <person name="Salamov A.A."/>
            <person name="Simmons B.A."/>
            <person name="Magnuson J.K."/>
            <person name="Chen J."/>
            <person name="Drula E."/>
            <person name="Henrissat B."/>
            <person name="Wiebenga A."/>
            <person name="Lubbers R.J."/>
            <person name="Gomes A.C."/>
            <person name="Makela M.R."/>
            <person name="Stajich J."/>
            <person name="Grigoriev I.V."/>
            <person name="Mortensen U.H."/>
            <person name="De Vries R.P."/>
            <person name="Baker S.E."/>
            <person name="Andersen M.R."/>
        </authorList>
    </citation>
    <scope>NUCLEOTIDE SEQUENCE [LARGE SCALE GENOMIC DNA]</scope>
    <source>
        <strain evidence="3 4">CBS 123904</strain>
    </source>
</reference>
<protein>
    <recommendedName>
        <fullName evidence="2">DUF7924 domain-containing protein</fullName>
    </recommendedName>
</protein>
<dbReference type="Pfam" id="PF25545">
    <property type="entry name" value="DUF7924"/>
    <property type="match status" value="1"/>
</dbReference>
<dbReference type="PANTHER" id="PTHR42470">
    <property type="entry name" value="VAST DOMAIN-CONTAINING PROTEIN"/>
    <property type="match status" value="1"/>
</dbReference>
<feature type="region of interest" description="Disordered" evidence="1">
    <location>
        <begin position="1"/>
        <end position="87"/>
    </location>
</feature>
<evidence type="ECO:0000256" key="1">
    <source>
        <dbReference type="SAM" id="MobiDB-lite"/>
    </source>
</evidence>
<name>A0ABR4IU16_9EURO</name>
<feature type="compositionally biased region" description="Basic residues" evidence="1">
    <location>
        <begin position="20"/>
        <end position="35"/>
    </location>
</feature>
<gene>
    <name evidence="3" type="ORF">BJY01DRAFT_254379</name>
</gene>
<evidence type="ECO:0000313" key="4">
    <source>
        <dbReference type="Proteomes" id="UP001610446"/>
    </source>
</evidence>
<organism evidence="3 4">
    <name type="scientific">Aspergillus pseudoustus</name>
    <dbReference type="NCBI Taxonomy" id="1810923"/>
    <lineage>
        <taxon>Eukaryota</taxon>
        <taxon>Fungi</taxon>
        <taxon>Dikarya</taxon>
        <taxon>Ascomycota</taxon>
        <taxon>Pezizomycotina</taxon>
        <taxon>Eurotiomycetes</taxon>
        <taxon>Eurotiomycetidae</taxon>
        <taxon>Eurotiales</taxon>
        <taxon>Aspergillaceae</taxon>
        <taxon>Aspergillus</taxon>
        <taxon>Aspergillus subgen. Nidulantes</taxon>
    </lineage>
</organism>
<dbReference type="PANTHER" id="PTHR42470:SF2">
    <property type="match status" value="1"/>
</dbReference>